<dbReference type="Pfam" id="PF18013">
    <property type="entry name" value="Phage_lysozyme2"/>
    <property type="match status" value="1"/>
</dbReference>
<dbReference type="GeneID" id="69697881"/>
<proteinExistence type="predicted"/>
<dbReference type="InterPro" id="IPR041219">
    <property type="entry name" value="Phage_lysozyme2"/>
</dbReference>
<evidence type="ECO:0000313" key="4">
    <source>
        <dbReference type="Proteomes" id="UP000325385"/>
    </source>
</evidence>
<dbReference type="Gene3D" id="1.10.530.10">
    <property type="match status" value="1"/>
</dbReference>
<dbReference type="AlphaFoldDB" id="A0A5P6NCJ3"/>
<name>A0A5P6NCJ3_9SPHN</name>
<reference evidence="4" key="1">
    <citation type="submission" date="2018-09" db="EMBL/GenBank/DDBJ databases">
        <title>Nocardia yunnanensis sp. nov., an actinomycete isolated from a soil sample.</title>
        <authorList>
            <person name="Zhang J."/>
        </authorList>
    </citation>
    <scope>NUCLEOTIDE SEQUENCE [LARGE SCALE GENOMIC DNA]</scope>
    <source>
        <strain evidence="4">21-3</strain>
    </source>
</reference>
<feature type="region of interest" description="Disordered" evidence="1">
    <location>
        <begin position="398"/>
        <end position="420"/>
    </location>
</feature>
<sequence>MVRVPTTQGRSVQFAPADPKPLRYAEARNLTGPAIEGFGRALGQTADAVQQIEERYDRADLLTADNSHAEYIAERKQDFSNLRGDVPAKQLDDYLRGLDQHTKDLLANARSDRARAMLKRTLDDRNTMARGAFNSHADEQTFQFEDAGLLASRNIAAREAIGAQDAEQFGVAVGVGLLRIDERAALKGASDEVRTLARQEFLDEVHGGRLDAMFAAPDPDIDAIGAYLDHHGGQITPALRNETLARLQAPLQARVSRSDADIVMGFQPAGRDDAATPPALALPSGPQGEVGEVLNRAGYSPAVVAGFLGNFDVEGGYHGALGDGGTASAIAQWRHERRANFRRRFGKDPHEATYAEQAQFVVWEMSNPQAAGMSKAARDRILAAGSAAEAAELIDQHYERSSGQHRTQRKAAAEKYGGAGYESGPRQWDRAQVYANLEAVAARENWNPERTERARAELDRRINRDEGLLSEQRQDADEQVTALVQSLGDSFKSIEQIPSALRNNLAPGDLIAWENVARQNSRAVAPVANGPTAMELNLMRYYEPERFKSLNLVHHAGEVTRAEMDSLLTTQAQMRTNEGKWSPRSGIVTALNYGKKVNELDLKPEDEAAILRIMDAEARARFDANGGKPLTESDYQDLFRSATRNVSTTKRFLGIETGQGERARYRLGLDNMPDSTRERLSRRLRANGLEVTDEALLRLYRLEQ</sequence>
<evidence type="ECO:0000259" key="2">
    <source>
        <dbReference type="Pfam" id="PF18013"/>
    </source>
</evidence>
<organism evidence="3 4">
    <name type="scientific">Qipengyuania flava</name>
    <dbReference type="NCBI Taxonomy" id="192812"/>
    <lineage>
        <taxon>Bacteria</taxon>
        <taxon>Pseudomonadati</taxon>
        <taxon>Pseudomonadota</taxon>
        <taxon>Alphaproteobacteria</taxon>
        <taxon>Sphingomonadales</taxon>
        <taxon>Erythrobacteraceae</taxon>
        <taxon>Qipengyuania</taxon>
    </lineage>
</organism>
<evidence type="ECO:0000313" key="3">
    <source>
        <dbReference type="EMBL" id="QFI63774.1"/>
    </source>
</evidence>
<dbReference type="EMBL" id="CP032228">
    <property type="protein sequence ID" value="QFI63774.1"/>
    <property type="molecule type" value="Genomic_DNA"/>
</dbReference>
<feature type="domain" description="Phage tail lysozyme" evidence="2">
    <location>
        <begin position="293"/>
        <end position="416"/>
    </location>
</feature>
<dbReference type="RefSeq" id="WP_151885909.1">
    <property type="nucleotide sequence ID" value="NZ_CP032228.1"/>
</dbReference>
<accession>A0A5P6NCJ3</accession>
<gene>
    <name evidence="3" type="ORF">D0Y83_11235</name>
</gene>
<evidence type="ECO:0000256" key="1">
    <source>
        <dbReference type="SAM" id="MobiDB-lite"/>
    </source>
</evidence>
<dbReference type="Proteomes" id="UP000325385">
    <property type="component" value="Chromosome"/>
</dbReference>
<protein>
    <recommendedName>
        <fullName evidence="2">Phage tail lysozyme domain-containing protein</fullName>
    </recommendedName>
</protein>